<reference evidence="3 4" key="1">
    <citation type="journal article" date="2018" name="PLoS ONE">
        <title>The draft genome of Kipferlia bialata reveals reductive genome evolution in fornicate parasites.</title>
        <authorList>
            <person name="Tanifuji G."/>
            <person name="Takabayashi S."/>
            <person name="Kume K."/>
            <person name="Takagi M."/>
            <person name="Nakayama T."/>
            <person name="Kamikawa R."/>
            <person name="Inagaki Y."/>
            <person name="Hashimoto T."/>
        </authorList>
    </citation>
    <scope>NUCLEOTIDE SEQUENCE [LARGE SCALE GENOMIC DNA]</scope>
    <source>
        <strain evidence="3">NY0173</strain>
    </source>
</reference>
<protein>
    <recommendedName>
        <fullName evidence="2">HEPN domain-containing protein</fullName>
    </recommendedName>
</protein>
<dbReference type="PANTHER" id="PTHR15600">
    <property type="entry name" value="SACSIN"/>
    <property type="match status" value="1"/>
</dbReference>
<proteinExistence type="predicted"/>
<feature type="non-terminal residue" evidence="3">
    <location>
        <position position="2582"/>
    </location>
</feature>
<dbReference type="InterPro" id="IPR058210">
    <property type="entry name" value="SACS/Nov_dom"/>
</dbReference>
<dbReference type="Gene3D" id="1.20.120.330">
    <property type="entry name" value="Nucleotidyltransferases domain 2"/>
    <property type="match status" value="1"/>
</dbReference>
<feature type="compositionally biased region" description="Basic residues" evidence="1">
    <location>
        <begin position="569"/>
        <end position="583"/>
    </location>
</feature>
<dbReference type="InterPro" id="IPR052972">
    <property type="entry name" value="Sacsin_chaperone_reg"/>
</dbReference>
<comment type="caution">
    <text evidence="3">The sequence shown here is derived from an EMBL/GenBank/DDBJ whole genome shotgun (WGS) entry which is preliminary data.</text>
</comment>
<dbReference type="SMART" id="SM00748">
    <property type="entry name" value="HEPN"/>
    <property type="match status" value="1"/>
</dbReference>
<dbReference type="InterPro" id="IPR036890">
    <property type="entry name" value="HATPase_C_sf"/>
</dbReference>
<feature type="domain" description="HEPN" evidence="2">
    <location>
        <begin position="2460"/>
        <end position="2571"/>
    </location>
</feature>
<evidence type="ECO:0000313" key="4">
    <source>
        <dbReference type="Proteomes" id="UP000265618"/>
    </source>
</evidence>
<dbReference type="SUPFAM" id="SSF81593">
    <property type="entry name" value="Nucleotidyltransferase substrate binding subunit/domain"/>
    <property type="match status" value="1"/>
</dbReference>
<dbReference type="Pfam" id="PF25794">
    <property type="entry name" value="SACS"/>
    <property type="match status" value="2"/>
</dbReference>
<dbReference type="SUPFAM" id="SSF55874">
    <property type="entry name" value="ATPase domain of HSP90 chaperone/DNA topoisomerase II/histidine kinase"/>
    <property type="match status" value="2"/>
</dbReference>
<name>A0A9K3CZU3_9EUKA</name>
<evidence type="ECO:0000256" key="1">
    <source>
        <dbReference type="SAM" id="MobiDB-lite"/>
    </source>
</evidence>
<sequence>GPALTIGNNAPFEKEDFGSICSIEQSRKVLDPNSTGRFGIGFNSTYHVTDTPILCTGAVLGFLDPLERHFTDSKGHPSTGTLVDLNDDARLQLADTLAPIAPVWEATGWDPDTSTLFRLPLRLGQSPMGDAVQSVDCAQQVVEPFIAMAEQTLLFTRHLRSVEVYEKTDKGVERLMRVQRTDDGSTRSFVTEVRGQEPVSMCYYMGTATSPALTAAAPTMHVPPTVTVAVPPVPMEACPLFCLMPILGVHSRLPFFLDAAFMLGSDRRNLKSGKDLRGRSAKESEWNNCILSQACPEALVDAFMGGVAHTDPADPAAVASLYARLPDPSLDPDMVGLFIDRFWALMREKEFVSDGAAFVKPCGVSLLPPELHAPECVAELREIGLSVVTDSLPAFVREGLGQGAGALRVSLKALLSSLVSKHKGHSLAACGVPLCVCLLQSHETHPPASYSSLPIWPVLHSDTLHPLAVGGVPKIARPPLGMDTDLVRPEICICLDESRLPLTCHEGLDKVFQSKGRLTHEAYLIRVQRVGRLTPKTALEEWQVECLWLMVQTMAANRAAHTNGGAAKQKAKGKGKGKRRGKTKGREEPTKTRDLAPSLPFTYALLKRVPFVAITGDDPDTLHPLSDVYSPLDPVVNQIRTLGADCPSLVDVLPVPLRTGLSQEDVQVLSSHGMRTFGQKSLLAVVQSIATQEDVEGARVLMSLMEPSGLWGMVHNGNHAEEMRRLAWVLDDEDQLVAPIDYPELCDAGCKALGMPTRDERLQSTIGDLIDIGEACGQHEDIGCRISQLIQDYPVKMDLFKELLQNARDAGAANVVFAIDRRKHSPDGVISPAYAACLGPALVAYDDALFTEENWKGVTQLGVGSKQDDESSIGTFGLGFCSVFGLTDVPSIYSGKTLLILDPLREYVPGATDRNPGRKFPDTDLLLSRYPGMGDPYEFHVPGMSPEKGSVIRIPFRTSEQNSHSPLLALSRKRDMPPVTMEDMANVIKGMAGREGKAEELLLFLTGVKSVSFYDISHTGKTSLILKLSRESKELRQAGMSRVCVTKEVYARSTAGNQSKEQRPSSTKRYEYTLVTEGSDNAGEAVTVATAPTAPSPSPCLFVALPTTIISTGLPVYISGPFSLYSTRKQLSKSARNTRLCDLLVKAYCRLLANTSVNVYPSVSDATKEGGFENVASRVLARLHDRAVVPPLVGDRRIVLQDAVFATGDDSVVAEILAKEGMQVAHTHYDSLPSLYGHPDLIKRIQKMAPSFSSLTLLSPSNVRHWLRDMMKAFNGQKHNPPRVFKYKEGPLPSISSEGDLVQLLKYAARRAVRGGLSGLPLLPLSGGRYAVWPELPVVPVVLSQTDKTQLVPLVSGSALVLSPTVPEHHYGEGTIIGKHVAPIGLEALGEALRGRTQELDYVGLGRVFSFVGKGRSPSEISGCLAGIKLVPTSRGRMCIRPGGKAPVMAVDPTSKWKVTNIVTKLGIPTLLVPKGMTAAAADSLRSVCHPHSMSGLVSVVDMLLTEGVGPSSPIQMCHKLSVADRVVLLTEIGEGPPGERETGADAPVAAHALRILRLLPIFPPVGVQSGSWMFQPSMLQDTAIVRGTRMQSVTLPFMQYSHLGKRLGAATVSPDVFVESLLDKWGDMDSVDRKGALSLVAALYQTKKGWTPHKLVDIPFVPTREGLFVSPRSLLLPNPVTEVFFPTGLQGLDVTLHYPASDCPLPGELLATLGCKTQDTIFQCDPSDEAFTLLCARQLDRHYGECTSGVSTFVQQIATPFASTVAQRATPHLCKEMAGLRLVPVMKGSVPPICVLVRFGQCVTEAYHLSVQCVRYCLPVEGLPKNLKALGVEKRPSAKTIGQHILAFARRYKQGTGEGLETLESAYLELDQLVARKREKSGVTQLASQAIIHVRGVWMRPCDLFCAPDTDEEPVYTPELSLLTKVPDVFVERHGMLAYALGLTIKTPLSLRQILGGMAYLQKLYQGSALSPNHVKAVSCYLWHLDRMDLDTEDRADLQFSSSSTPKAQYAHMAGVYGCDTGGRLVQLRNLLDVEATAAVLSPSVGHTASSCRRWLEGDAGYTQCCSAHTPFCTPPATVVQSSKDFQRMGALLAVEDTPMSARIRGVEGRLRDPTLRKALSALIVSVTGDRGDESLRVGDLARLQWCQLLSETIPHSTTVQKADGTEVSMSHRDTQGDQDQSTAQPLLIERCDESHRVYVCWEGEQVPDCFQKAIVTFVLTQLGLRGNAYAKSFVRDALSKSSLAEVLEHSYLKPAEEGTQEPGGLLLERDAVTVQSRLVMEYTVGVLAAYGTSPDDLVYCKVVRLVSSRGVPVYQVHEGAGLVRAPVTILWTMSTEIPAASSPHADELTDAFDRELELVAQLPDGNAQQAALSRIVSYWCAVPGLDAAIQAEVTQHVEEEVLYMGQGEKGSVFGDDPLFCAAQGDAAEVRYVQSFLARSQQGSASTVLPDPSLAAAYLAQARAMRSSAKTLLTQGGDASVVCFLSYQTAELALKAACLKAVGLSDEDIRRHQLSFLAGKVQWLGISLTGMDDDMYVKSRYPNANARSRAPVEVYSDLNARRCYSVGEAVYKACRAFLKGD</sequence>
<dbReference type="EMBL" id="BDIP01001824">
    <property type="protein sequence ID" value="GIQ85208.1"/>
    <property type="molecule type" value="Genomic_DNA"/>
</dbReference>
<evidence type="ECO:0000313" key="3">
    <source>
        <dbReference type="EMBL" id="GIQ85208.1"/>
    </source>
</evidence>
<feature type="region of interest" description="Disordered" evidence="1">
    <location>
        <begin position="559"/>
        <end position="594"/>
    </location>
</feature>
<dbReference type="Proteomes" id="UP000265618">
    <property type="component" value="Unassembled WGS sequence"/>
</dbReference>
<organism evidence="3 4">
    <name type="scientific">Kipferlia bialata</name>
    <dbReference type="NCBI Taxonomy" id="797122"/>
    <lineage>
        <taxon>Eukaryota</taxon>
        <taxon>Metamonada</taxon>
        <taxon>Carpediemonas-like organisms</taxon>
        <taxon>Kipferlia</taxon>
    </lineage>
</organism>
<keyword evidence="4" id="KW-1185">Reference proteome</keyword>
<accession>A0A9K3CZU3</accession>
<dbReference type="InterPro" id="IPR007842">
    <property type="entry name" value="HEPN_dom"/>
</dbReference>
<dbReference type="NCBIfam" id="NF047352">
    <property type="entry name" value="P_loop_sacsin"/>
    <property type="match status" value="1"/>
</dbReference>
<feature type="compositionally biased region" description="Basic and acidic residues" evidence="1">
    <location>
        <begin position="584"/>
        <end position="594"/>
    </location>
</feature>
<evidence type="ECO:0000259" key="2">
    <source>
        <dbReference type="SMART" id="SM00748"/>
    </source>
</evidence>
<dbReference type="PANTHER" id="PTHR15600:SF42">
    <property type="entry name" value="SACSIN"/>
    <property type="match status" value="1"/>
</dbReference>
<dbReference type="Pfam" id="PF05168">
    <property type="entry name" value="HEPN"/>
    <property type="match status" value="1"/>
</dbReference>
<dbReference type="GO" id="GO:0030544">
    <property type="term" value="F:Hsp70 protein binding"/>
    <property type="evidence" value="ECO:0007669"/>
    <property type="project" value="TreeGrafter"/>
</dbReference>
<dbReference type="OrthoDB" id="1262810at2759"/>
<gene>
    <name evidence="3" type="ORF">KIPB_006843</name>
</gene>